<dbReference type="RefSeq" id="WP_182952912.1">
    <property type="nucleotide sequence ID" value="NZ_WNXC01000001.1"/>
</dbReference>
<accession>A0ABR6EQX5</accession>
<comment type="caution">
    <text evidence="1">The sequence shown here is derived from an EMBL/GenBank/DDBJ whole genome shotgun (WGS) entry which is preliminary data.</text>
</comment>
<evidence type="ECO:0000313" key="1">
    <source>
        <dbReference type="EMBL" id="MBB2147648.1"/>
    </source>
</evidence>
<dbReference type="Proteomes" id="UP000636110">
    <property type="component" value="Unassembled WGS sequence"/>
</dbReference>
<keyword evidence="2" id="KW-1185">Reference proteome</keyword>
<dbReference type="EMBL" id="WNXC01000001">
    <property type="protein sequence ID" value="MBB2147648.1"/>
    <property type="molecule type" value="Genomic_DNA"/>
</dbReference>
<reference evidence="1 2" key="1">
    <citation type="submission" date="2019-11" db="EMBL/GenBank/DDBJ databases">
        <title>Description of Pedobacter sp. LMG 31462T.</title>
        <authorList>
            <person name="Carlier A."/>
            <person name="Qi S."/>
            <person name="Vandamme P."/>
        </authorList>
    </citation>
    <scope>NUCLEOTIDE SEQUENCE [LARGE SCALE GENOMIC DNA]</scope>
    <source>
        <strain evidence="1 2">LMG 31462</strain>
    </source>
</reference>
<sequence length="55" mass="6260">MKDTVQQQIRLSLLQMALDNAVTIEDYEECQQLIALKLLEEAENPLTDTLVEAKV</sequence>
<gene>
    <name evidence="1" type="ORF">GM920_01865</name>
</gene>
<proteinExistence type="predicted"/>
<name>A0ABR6EQX5_9SPHI</name>
<protein>
    <submittedName>
        <fullName evidence="1">Uncharacterized protein</fullName>
    </submittedName>
</protein>
<evidence type="ECO:0000313" key="2">
    <source>
        <dbReference type="Proteomes" id="UP000636110"/>
    </source>
</evidence>
<organism evidence="1 2">
    <name type="scientific">Pedobacter gandavensis</name>
    <dbReference type="NCBI Taxonomy" id="2679963"/>
    <lineage>
        <taxon>Bacteria</taxon>
        <taxon>Pseudomonadati</taxon>
        <taxon>Bacteroidota</taxon>
        <taxon>Sphingobacteriia</taxon>
        <taxon>Sphingobacteriales</taxon>
        <taxon>Sphingobacteriaceae</taxon>
        <taxon>Pedobacter</taxon>
    </lineage>
</organism>